<dbReference type="Gene3D" id="1.10.3720.10">
    <property type="entry name" value="MetI-like"/>
    <property type="match status" value="1"/>
</dbReference>
<evidence type="ECO:0000256" key="2">
    <source>
        <dbReference type="ARBA" id="ARBA00022448"/>
    </source>
</evidence>
<evidence type="ECO:0000313" key="9">
    <source>
        <dbReference type="EMBL" id="MFC4007058.1"/>
    </source>
</evidence>
<name>A0ABV8G3A6_9ACTN</name>
<keyword evidence="3" id="KW-1003">Cell membrane</keyword>
<keyword evidence="2 7" id="KW-0813">Transport</keyword>
<dbReference type="EMBL" id="JBHSBI010000003">
    <property type="protein sequence ID" value="MFC4007058.1"/>
    <property type="molecule type" value="Genomic_DNA"/>
</dbReference>
<dbReference type="Pfam" id="PF00528">
    <property type="entry name" value="BPD_transp_1"/>
    <property type="match status" value="1"/>
</dbReference>
<keyword evidence="4 7" id="KW-0812">Transmembrane</keyword>
<accession>A0ABV8G3A6</accession>
<dbReference type="RefSeq" id="WP_379527195.1">
    <property type="nucleotide sequence ID" value="NZ_JBHSBI010000003.1"/>
</dbReference>
<evidence type="ECO:0000256" key="6">
    <source>
        <dbReference type="ARBA" id="ARBA00023136"/>
    </source>
</evidence>
<organism evidence="9 10">
    <name type="scientific">Nonomuraea purpurea</name>
    <dbReference type="NCBI Taxonomy" id="1849276"/>
    <lineage>
        <taxon>Bacteria</taxon>
        <taxon>Bacillati</taxon>
        <taxon>Actinomycetota</taxon>
        <taxon>Actinomycetes</taxon>
        <taxon>Streptosporangiales</taxon>
        <taxon>Streptosporangiaceae</taxon>
        <taxon>Nonomuraea</taxon>
    </lineage>
</organism>
<dbReference type="Proteomes" id="UP001595851">
    <property type="component" value="Unassembled WGS sequence"/>
</dbReference>
<dbReference type="PANTHER" id="PTHR43744:SF12">
    <property type="entry name" value="ABC TRANSPORTER PERMEASE PROTEIN MG189-RELATED"/>
    <property type="match status" value="1"/>
</dbReference>
<feature type="transmembrane region" description="Helical" evidence="7">
    <location>
        <begin position="18"/>
        <end position="48"/>
    </location>
</feature>
<dbReference type="SUPFAM" id="SSF161098">
    <property type="entry name" value="MetI-like"/>
    <property type="match status" value="1"/>
</dbReference>
<feature type="transmembrane region" description="Helical" evidence="7">
    <location>
        <begin position="85"/>
        <end position="106"/>
    </location>
</feature>
<gene>
    <name evidence="9" type="ORF">ACFOY2_07500</name>
</gene>
<feature type="transmembrane region" description="Helical" evidence="7">
    <location>
        <begin position="152"/>
        <end position="171"/>
    </location>
</feature>
<proteinExistence type="inferred from homology"/>
<feature type="domain" description="ABC transmembrane type-1" evidence="8">
    <location>
        <begin position="81"/>
        <end position="272"/>
    </location>
</feature>
<evidence type="ECO:0000256" key="3">
    <source>
        <dbReference type="ARBA" id="ARBA00022475"/>
    </source>
</evidence>
<comment type="caution">
    <text evidence="9">The sequence shown here is derived from an EMBL/GenBank/DDBJ whole genome shotgun (WGS) entry which is preliminary data.</text>
</comment>
<dbReference type="CDD" id="cd06261">
    <property type="entry name" value="TM_PBP2"/>
    <property type="match status" value="1"/>
</dbReference>
<feature type="transmembrane region" description="Helical" evidence="7">
    <location>
        <begin position="192"/>
        <end position="215"/>
    </location>
</feature>
<dbReference type="InterPro" id="IPR000515">
    <property type="entry name" value="MetI-like"/>
</dbReference>
<keyword evidence="10" id="KW-1185">Reference proteome</keyword>
<dbReference type="PROSITE" id="PS50928">
    <property type="entry name" value="ABC_TM1"/>
    <property type="match status" value="1"/>
</dbReference>
<comment type="similarity">
    <text evidence="7">Belongs to the binding-protein-dependent transport system permease family.</text>
</comment>
<evidence type="ECO:0000256" key="4">
    <source>
        <dbReference type="ARBA" id="ARBA00022692"/>
    </source>
</evidence>
<evidence type="ECO:0000256" key="1">
    <source>
        <dbReference type="ARBA" id="ARBA00004651"/>
    </source>
</evidence>
<dbReference type="PANTHER" id="PTHR43744">
    <property type="entry name" value="ABC TRANSPORTER PERMEASE PROTEIN MG189-RELATED-RELATED"/>
    <property type="match status" value="1"/>
</dbReference>
<feature type="transmembrane region" description="Helical" evidence="7">
    <location>
        <begin position="118"/>
        <end position="140"/>
    </location>
</feature>
<feature type="transmembrane region" description="Helical" evidence="7">
    <location>
        <begin position="253"/>
        <end position="272"/>
    </location>
</feature>
<evidence type="ECO:0000259" key="8">
    <source>
        <dbReference type="PROSITE" id="PS50928"/>
    </source>
</evidence>
<reference evidence="10" key="1">
    <citation type="journal article" date="2019" name="Int. J. Syst. Evol. Microbiol.">
        <title>The Global Catalogue of Microorganisms (GCM) 10K type strain sequencing project: providing services to taxonomists for standard genome sequencing and annotation.</title>
        <authorList>
            <consortium name="The Broad Institute Genomics Platform"/>
            <consortium name="The Broad Institute Genome Sequencing Center for Infectious Disease"/>
            <person name="Wu L."/>
            <person name="Ma J."/>
        </authorList>
    </citation>
    <scope>NUCLEOTIDE SEQUENCE [LARGE SCALE GENOMIC DNA]</scope>
    <source>
        <strain evidence="10">TBRC 1276</strain>
    </source>
</reference>
<evidence type="ECO:0000313" key="10">
    <source>
        <dbReference type="Proteomes" id="UP001595851"/>
    </source>
</evidence>
<dbReference type="InterPro" id="IPR035906">
    <property type="entry name" value="MetI-like_sf"/>
</dbReference>
<comment type="subcellular location">
    <subcellularLocation>
        <location evidence="1 7">Cell membrane</location>
        <topology evidence="1 7">Multi-pass membrane protein</topology>
    </subcellularLocation>
</comment>
<protein>
    <submittedName>
        <fullName evidence="9">Carbohydrate ABC transporter permease</fullName>
    </submittedName>
</protein>
<keyword evidence="5 7" id="KW-1133">Transmembrane helix</keyword>
<evidence type="ECO:0000256" key="5">
    <source>
        <dbReference type="ARBA" id="ARBA00022989"/>
    </source>
</evidence>
<sequence>MSAAVTARESVRARRRRVLVWIATHALAIALALMFLAPVVFIALTALMTDQQALTSELWPRSWNWENFAEVFEKSMLLRWTANTLMYALLGTLFTVVSSVPVAYALARFRFRGRRLAFLLVITAMMLPPQVIAVPIYLVWARLGLTDSLWPLILPLLLGDAFSIFLLRQFLVTIPRDYTDAAKVDGCSDLRTLLRVILPMARPAVAAVALFQFFYCWNDYYGPLLYAGVEQDHLTLSLGLATFKAFHSVQWNLTMAATLLVTAPVIIVFFFAQRVFIEGVTLTGVKG</sequence>
<evidence type="ECO:0000256" key="7">
    <source>
        <dbReference type="RuleBase" id="RU363032"/>
    </source>
</evidence>
<keyword evidence="6 7" id="KW-0472">Membrane</keyword>